<accession>A0A098LHR7</accession>
<name>A0A098LHR7_9BACT</name>
<sequence>MRFRISIGKYKNQPNGIKTEPRPQYSVVEAILVENPNFNDLGKLTQLLKSL</sequence>
<evidence type="ECO:0000313" key="2">
    <source>
        <dbReference type="Proteomes" id="UP000030185"/>
    </source>
</evidence>
<reference evidence="1 2" key="1">
    <citation type="submission" date="2014-09" db="EMBL/GenBank/DDBJ databases">
        <title>Sporocytophaga myxococcoides PG-01 genome sequencing.</title>
        <authorList>
            <person name="Liu L."/>
            <person name="Gao P.J."/>
            <person name="Chen G.J."/>
            <person name="Wang L.S."/>
        </authorList>
    </citation>
    <scope>NUCLEOTIDE SEQUENCE [LARGE SCALE GENOMIC DNA]</scope>
    <source>
        <strain evidence="1 2">PG-01</strain>
    </source>
</reference>
<dbReference type="AlphaFoldDB" id="A0A098LHR7"/>
<proteinExistence type="predicted"/>
<keyword evidence="2" id="KW-1185">Reference proteome</keyword>
<dbReference type="EMBL" id="BBLT01000006">
    <property type="protein sequence ID" value="GAL85967.1"/>
    <property type="molecule type" value="Genomic_DNA"/>
</dbReference>
<protein>
    <submittedName>
        <fullName evidence="1">Uncharacterized protein</fullName>
    </submittedName>
</protein>
<gene>
    <name evidence="1" type="ORF">MYP_3196</name>
</gene>
<organism evidence="1 2">
    <name type="scientific">Sporocytophaga myxococcoides</name>
    <dbReference type="NCBI Taxonomy" id="153721"/>
    <lineage>
        <taxon>Bacteria</taxon>
        <taxon>Pseudomonadati</taxon>
        <taxon>Bacteroidota</taxon>
        <taxon>Cytophagia</taxon>
        <taxon>Cytophagales</taxon>
        <taxon>Cytophagaceae</taxon>
        <taxon>Sporocytophaga</taxon>
    </lineage>
</organism>
<evidence type="ECO:0000313" key="1">
    <source>
        <dbReference type="EMBL" id="GAL85967.1"/>
    </source>
</evidence>
<comment type="caution">
    <text evidence="1">The sequence shown here is derived from an EMBL/GenBank/DDBJ whole genome shotgun (WGS) entry which is preliminary data.</text>
</comment>
<dbReference type="Proteomes" id="UP000030185">
    <property type="component" value="Unassembled WGS sequence"/>
</dbReference>